<dbReference type="AlphaFoldDB" id="A0A328BHZ7"/>
<keyword evidence="8" id="KW-1185">Reference proteome</keyword>
<keyword evidence="1" id="KW-0732">Signal</keyword>
<feature type="domain" description="DUF1585" evidence="2">
    <location>
        <begin position="464"/>
        <end position="536"/>
    </location>
</feature>
<evidence type="ECO:0000259" key="4">
    <source>
        <dbReference type="Pfam" id="PF07627"/>
    </source>
</evidence>
<evidence type="ECO:0000313" key="7">
    <source>
        <dbReference type="EMBL" id="RAK66239.1"/>
    </source>
</evidence>
<dbReference type="InterPro" id="IPR011478">
    <property type="entry name" value="DUF1585"/>
</dbReference>
<evidence type="ECO:0000259" key="2">
    <source>
        <dbReference type="Pfam" id="PF07624"/>
    </source>
</evidence>
<dbReference type="InterPro" id="IPR013039">
    <property type="entry name" value="DUF1588"/>
</dbReference>
<dbReference type="InterPro" id="IPR013042">
    <property type="entry name" value="DUF1592"/>
</dbReference>
<feature type="domain" description="DUF1595" evidence="6">
    <location>
        <begin position="133"/>
        <end position="194"/>
    </location>
</feature>
<evidence type="ECO:0000259" key="3">
    <source>
        <dbReference type="Pfam" id="PF07626"/>
    </source>
</evidence>
<evidence type="ECO:0000313" key="8">
    <source>
        <dbReference type="Proteomes" id="UP000249524"/>
    </source>
</evidence>
<dbReference type="Proteomes" id="UP000249524">
    <property type="component" value="Unassembled WGS sequence"/>
</dbReference>
<gene>
    <name evidence="7" type="ORF">DJ019_08230</name>
</gene>
<proteinExistence type="predicted"/>
<dbReference type="Pfam" id="PF07637">
    <property type="entry name" value="PSD5"/>
    <property type="match status" value="1"/>
</dbReference>
<dbReference type="Pfam" id="PF07627">
    <property type="entry name" value="PSCyt3"/>
    <property type="match status" value="1"/>
</dbReference>
<feature type="domain" description="DUF1588" evidence="4">
    <location>
        <begin position="355"/>
        <end position="450"/>
    </location>
</feature>
<feature type="domain" description="DUF1592" evidence="5">
    <location>
        <begin position="212"/>
        <end position="335"/>
    </location>
</feature>
<dbReference type="EMBL" id="QFYS01000003">
    <property type="protein sequence ID" value="RAK66239.1"/>
    <property type="molecule type" value="Genomic_DNA"/>
</dbReference>
<feature type="domain" description="DUF1587" evidence="3">
    <location>
        <begin position="46"/>
        <end position="109"/>
    </location>
</feature>
<accession>A0A328BHZ7</accession>
<dbReference type="Pfam" id="PF07624">
    <property type="entry name" value="PSD2"/>
    <property type="match status" value="1"/>
</dbReference>
<dbReference type="InterPro" id="IPR013043">
    <property type="entry name" value="DUF1595"/>
</dbReference>
<dbReference type="RefSeq" id="WP_111275548.1">
    <property type="nucleotide sequence ID" value="NZ_QFYS01000003.1"/>
</dbReference>
<dbReference type="Pfam" id="PF07626">
    <property type="entry name" value="PSD3"/>
    <property type="match status" value="1"/>
</dbReference>
<organism evidence="7 8">
    <name type="scientific">Phenylobacterium kunshanense</name>
    <dbReference type="NCBI Taxonomy" id="1445034"/>
    <lineage>
        <taxon>Bacteria</taxon>
        <taxon>Pseudomonadati</taxon>
        <taxon>Pseudomonadota</taxon>
        <taxon>Alphaproteobacteria</taxon>
        <taxon>Caulobacterales</taxon>
        <taxon>Caulobacteraceae</taxon>
        <taxon>Phenylobacterium</taxon>
    </lineage>
</organism>
<dbReference type="OrthoDB" id="188778at2"/>
<dbReference type="InterPro" id="IPR013036">
    <property type="entry name" value="DUF1587"/>
</dbReference>
<evidence type="ECO:0000256" key="1">
    <source>
        <dbReference type="SAM" id="SignalP"/>
    </source>
</evidence>
<evidence type="ECO:0000259" key="6">
    <source>
        <dbReference type="Pfam" id="PF07637"/>
    </source>
</evidence>
<protein>
    <recommendedName>
        <fullName evidence="9">DUF1592 domain-containing protein</fullName>
    </recommendedName>
</protein>
<comment type="caution">
    <text evidence="7">The sequence shown here is derived from an EMBL/GenBank/DDBJ whole genome shotgun (WGS) entry which is preliminary data.</text>
</comment>
<evidence type="ECO:0000259" key="5">
    <source>
        <dbReference type="Pfam" id="PF07631"/>
    </source>
</evidence>
<dbReference type="Pfam" id="PF07631">
    <property type="entry name" value="PSD4"/>
    <property type="match status" value="1"/>
</dbReference>
<evidence type="ECO:0008006" key="9">
    <source>
        <dbReference type="Google" id="ProtNLM"/>
    </source>
</evidence>
<feature type="chain" id="PRO_5016430771" description="DUF1592 domain-containing protein" evidence="1">
    <location>
        <begin position="31"/>
        <end position="562"/>
    </location>
</feature>
<feature type="signal peptide" evidence="1">
    <location>
        <begin position="1"/>
        <end position="30"/>
    </location>
</feature>
<name>A0A328BHZ7_9CAUL</name>
<reference evidence="7 8" key="1">
    <citation type="submission" date="2018-05" db="EMBL/GenBank/DDBJ databases">
        <authorList>
            <person name="Lanie J.A."/>
            <person name="Ng W.-L."/>
            <person name="Kazmierczak K.M."/>
            <person name="Andrzejewski T.M."/>
            <person name="Davidsen T.M."/>
            <person name="Wayne K.J."/>
            <person name="Tettelin H."/>
            <person name="Glass J.I."/>
            <person name="Rusch D."/>
            <person name="Podicherti R."/>
            <person name="Tsui H.-C.T."/>
            <person name="Winkler M.E."/>
        </authorList>
    </citation>
    <scope>NUCLEOTIDE SEQUENCE [LARGE SCALE GENOMIC DNA]</scope>
    <source>
        <strain evidence="7 8">BUT-10</strain>
    </source>
</reference>
<sequence>MRRFATIAGSAALATAIVLSAGIAVQAAWADPPQSTAGAEQIVAIRRLTESQYRHAIADAFGADVRIEGRFEPERREAGLLAIGSAQLSITPAGFEQYFRLADLIAGQVTAPERRARLAACQPAAETARDDACARQIVSRVGEALFRRPLTEAESAARVQTAAAGAEHTGDFYAGVALALKSLLVAPEFLFRMERAEPDPAAPGQYRLTGSTKAERLSFLFWDAPPDAELRRAAASGELHTAQGLRRQLARLAASPRLQQGGRAFFTDMLQLEHFDGLTKDSKAYPKFNQALADSAREQTLRTTVDMLFVQKRDYRELFTSNSTFINRHLAALYRVPFNSKGDWAAFTFPKDAERSGIITEATFLSLFAHPAASSPTRRGVKLHEIFMCEPTPDPPADVDFSKVQALETGTVRTRLLAHMENEGCAACHRVSDPVGLALEHFDGVGQRRTLENGQRIDVEAEINGVKFSAAPGLGLYLRQQQKIPACLVRNVYGYGVGRAPDERDEDYLADQTEAFASDGYRVPHMMVRIASSPEFFKVKLPARAKPATKVAAAATHEGGLQ</sequence>